<proteinExistence type="predicted"/>
<reference evidence="1" key="1">
    <citation type="journal article" date="2010" name="Nature">
        <title>The Dynamic genome of Hydra.</title>
        <authorList>
            <person name="Chapman J.A."/>
            <person name="Kirkness E.F."/>
            <person name="Simakov O."/>
            <person name="Hampson S.E."/>
            <person name="Mitros T."/>
            <person name="Weinmaier T."/>
            <person name="Rattei T."/>
            <person name="Balasubramanian P.G."/>
            <person name="Borman J."/>
            <person name="Busam D."/>
            <person name="Disbennett K."/>
            <person name="Pfannkoch C."/>
            <person name="Sumin N."/>
            <person name="Sutton G."/>
            <person name="Viswanathan L."/>
            <person name="Walenz B."/>
            <person name="Goodstein D.M."/>
            <person name="Hellsten U."/>
            <person name="Kawashima T."/>
            <person name="Prochnik S.E."/>
            <person name="Putnam N.H."/>
            <person name="Shu S."/>
            <person name="Blumberg B."/>
            <person name="Dana C.E."/>
            <person name="Gee L."/>
            <person name="Kibler D.F."/>
            <person name="Law L."/>
            <person name="Lindgens D."/>
            <person name="Martinez D.E."/>
            <person name="Peng J."/>
            <person name="Wigge P.A."/>
            <person name="Bertulat B."/>
            <person name="Guder C."/>
            <person name="Nakamura Y."/>
            <person name="Ozbek S."/>
            <person name="Watanabe H."/>
            <person name="Khalturin K."/>
            <person name="Hemmrich G."/>
            <person name="Franke A."/>
            <person name="Augustin R."/>
            <person name="Fraune S."/>
            <person name="Hayakawa E."/>
            <person name="Hayakawa S."/>
            <person name="Hirose M."/>
            <person name="Hwang J."/>
            <person name="Ikeo K."/>
            <person name="Nishimiya-Fujisawa C."/>
            <person name="Ogura A."/>
            <person name="Takahashi T."/>
            <person name="Steinmetz P.R."/>
            <person name="Zhang X."/>
            <person name="Aufschnaiter R."/>
            <person name="Eder M.K."/>
            <person name="Gorny A.K."/>
            <person name="Salvenmoser W."/>
            <person name="Heimberg A.M."/>
            <person name="Wheeler B.M."/>
            <person name="Peterson K.J."/>
            <person name="Boettger A."/>
            <person name="Tischler P."/>
            <person name="Wolf A."/>
            <person name="Gojobori T."/>
            <person name="Remington K.A."/>
            <person name="Strausberg R.L."/>
            <person name="Venter J."/>
            <person name="Technau U."/>
            <person name="Hobmayer B."/>
            <person name="Bosch T.C."/>
            <person name="Holstein T.W."/>
            <person name="Fujisawa T."/>
            <person name="Bode H.R."/>
            <person name="David C.N."/>
            <person name="Rokhsar D.S."/>
            <person name="Steele R.E."/>
        </authorList>
    </citation>
    <scope>NUCLEOTIDE SEQUENCE</scope>
</reference>
<dbReference type="EMBL" id="FN543101">
    <property type="protein sequence ID" value="CBA26536.1"/>
    <property type="molecule type" value="Genomic_DNA"/>
</dbReference>
<organism evidence="1">
    <name type="scientific">Curvibacter symbiont subsp. Hydra magnipapillata</name>
    <dbReference type="NCBI Taxonomy" id="667019"/>
    <lineage>
        <taxon>Bacteria</taxon>
        <taxon>Pseudomonadati</taxon>
        <taxon>Pseudomonadota</taxon>
        <taxon>Betaproteobacteria</taxon>
        <taxon>Burkholderiales</taxon>
        <taxon>Comamonadaceae</taxon>
        <taxon>Curvibacter</taxon>
    </lineage>
</organism>
<name>C9Y6P7_CURXX</name>
<protein>
    <submittedName>
        <fullName evidence="1">Uncharacterized protein</fullName>
    </submittedName>
</protein>
<accession>C9Y6P7</accession>
<dbReference type="AlphaFoldDB" id="C9Y6P7"/>
<evidence type="ECO:0000313" key="1">
    <source>
        <dbReference type="EMBL" id="CBA26536.1"/>
    </source>
</evidence>
<gene>
    <name evidence="1" type="ORF">Csp_E36240</name>
</gene>
<sequence>MEVPRTSRSTIRKSIAKRYLSHTMEKQAFHQLFFVQKERKDKGSAQSSDLLGLVLSKLIGPFMKKNHAA</sequence>